<sequence length="37" mass="4509">MLHLHRRIKAMLHGTKNWVQYFITINYLIRPMKEGKA</sequence>
<proteinExistence type="predicted"/>
<dbReference type="PROSITE" id="PS50942">
    <property type="entry name" value="ENTH"/>
    <property type="match status" value="1"/>
</dbReference>
<accession>A0A0A8ZNZ1</accession>
<feature type="domain" description="ENTH" evidence="1">
    <location>
        <begin position="1"/>
        <end position="37"/>
    </location>
</feature>
<evidence type="ECO:0000313" key="2">
    <source>
        <dbReference type="EMBL" id="JAD40516.1"/>
    </source>
</evidence>
<dbReference type="EMBL" id="GBRH01257379">
    <property type="protein sequence ID" value="JAD40516.1"/>
    <property type="molecule type" value="Transcribed_RNA"/>
</dbReference>
<evidence type="ECO:0000259" key="1">
    <source>
        <dbReference type="PROSITE" id="PS50942"/>
    </source>
</evidence>
<reference evidence="2" key="2">
    <citation type="journal article" date="2015" name="Data Brief">
        <title>Shoot transcriptome of the giant reed, Arundo donax.</title>
        <authorList>
            <person name="Barrero R.A."/>
            <person name="Guerrero F.D."/>
            <person name="Moolhuijzen P."/>
            <person name="Goolsby J.A."/>
            <person name="Tidwell J."/>
            <person name="Bellgard S.E."/>
            <person name="Bellgard M.I."/>
        </authorList>
    </citation>
    <scope>NUCLEOTIDE SEQUENCE</scope>
    <source>
        <tissue evidence="2">Shoot tissue taken approximately 20 cm above the soil surface</tissue>
    </source>
</reference>
<dbReference type="InterPro" id="IPR013809">
    <property type="entry name" value="ENTH"/>
</dbReference>
<name>A0A0A8ZNZ1_ARUDO</name>
<organism evidence="2">
    <name type="scientific">Arundo donax</name>
    <name type="common">Giant reed</name>
    <name type="synonym">Donax arundinaceus</name>
    <dbReference type="NCBI Taxonomy" id="35708"/>
    <lineage>
        <taxon>Eukaryota</taxon>
        <taxon>Viridiplantae</taxon>
        <taxon>Streptophyta</taxon>
        <taxon>Embryophyta</taxon>
        <taxon>Tracheophyta</taxon>
        <taxon>Spermatophyta</taxon>
        <taxon>Magnoliopsida</taxon>
        <taxon>Liliopsida</taxon>
        <taxon>Poales</taxon>
        <taxon>Poaceae</taxon>
        <taxon>PACMAD clade</taxon>
        <taxon>Arundinoideae</taxon>
        <taxon>Arundineae</taxon>
        <taxon>Arundo</taxon>
    </lineage>
</organism>
<dbReference type="AlphaFoldDB" id="A0A0A8ZNZ1"/>
<protein>
    <recommendedName>
        <fullName evidence="1">ENTH domain-containing protein</fullName>
    </recommendedName>
</protein>
<reference evidence="2" key="1">
    <citation type="submission" date="2014-09" db="EMBL/GenBank/DDBJ databases">
        <authorList>
            <person name="Magalhaes I.L.F."/>
            <person name="Oliveira U."/>
            <person name="Santos F.R."/>
            <person name="Vidigal T.H.D.A."/>
            <person name="Brescovit A.D."/>
            <person name="Santos A.J."/>
        </authorList>
    </citation>
    <scope>NUCLEOTIDE SEQUENCE</scope>
    <source>
        <tissue evidence="2">Shoot tissue taken approximately 20 cm above the soil surface</tissue>
    </source>
</reference>